<keyword evidence="1 8" id="KW-0813">Transport</keyword>
<feature type="binding site" evidence="8">
    <location>
        <position position="377"/>
    </location>
    <ligand>
        <name>[4Fe-4S] cluster</name>
        <dbReference type="ChEBI" id="CHEBI:49883"/>
        <label>1</label>
    </ligand>
</feature>
<feature type="domain" description="4Fe-4S ferredoxin-type" evidence="10">
    <location>
        <begin position="368"/>
        <end position="396"/>
    </location>
</feature>
<reference evidence="11 12" key="1">
    <citation type="journal article" date="2011" name="Front. Microbiol.">
        <title>Genomic signatures of strain selection and enhancement in Bacillus atrophaeus var. globigii, a historical biowarfare simulant.</title>
        <authorList>
            <person name="Gibbons H.S."/>
            <person name="Broomall S.M."/>
            <person name="McNew L.A."/>
            <person name="Daligault H."/>
            <person name="Chapman C."/>
            <person name="Bruce D."/>
            <person name="Karavis M."/>
            <person name="Krepps M."/>
            <person name="McGregor P.A."/>
            <person name="Hong C."/>
            <person name="Park K.H."/>
            <person name="Akmal A."/>
            <person name="Feldman A."/>
            <person name="Lin J.S."/>
            <person name="Chang W.E."/>
            <person name="Higgs B.W."/>
            <person name="Demirev P."/>
            <person name="Lindquist J."/>
            <person name="Liem A."/>
            <person name="Fochler E."/>
            <person name="Read T.D."/>
            <person name="Tapia R."/>
            <person name="Johnson S."/>
            <person name="Bishop-Lilly K.A."/>
            <person name="Detter C."/>
            <person name="Han C."/>
            <person name="Sozhamannan S."/>
            <person name="Rosenzweig C.N."/>
            <person name="Skowronski E.W."/>
        </authorList>
    </citation>
    <scope>NUCLEOTIDE SEQUENCE [LARGE SCALE GENOMIC DNA]</scope>
    <source>
        <strain evidence="11 12">CC-PW-9</strain>
    </source>
</reference>
<keyword evidence="5 8" id="KW-0249">Electron transport</keyword>
<feature type="binding site" evidence="8">
    <location>
        <position position="416"/>
    </location>
    <ligand>
        <name>[4Fe-4S] cluster</name>
        <dbReference type="ChEBI" id="CHEBI:49883"/>
        <label>2</label>
    </ligand>
</feature>
<dbReference type="PANTHER" id="PTHR43034:SF2">
    <property type="entry name" value="ION-TRANSLOCATING OXIDOREDUCTASE COMPLEX SUBUNIT C"/>
    <property type="match status" value="1"/>
</dbReference>
<feature type="binding site" evidence="8">
    <location>
        <position position="383"/>
    </location>
    <ligand>
        <name>[4Fe-4S] cluster</name>
        <dbReference type="ChEBI" id="CHEBI:49883"/>
        <label>1</label>
    </ligand>
</feature>
<keyword evidence="4 8" id="KW-0677">Repeat</keyword>
<evidence type="ECO:0000256" key="2">
    <source>
        <dbReference type="ARBA" id="ARBA00022485"/>
    </source>
</evidence>
<comment type="function">
    <text evidence="8">Part of a membrane-bound complex that couples electron transfer with translocation of ions across the membrane.</text>
</comment>
<evidence type="ECO:0000256" key="7">
    <source>
        <dbReference type="ARBA" id="ARBA00023014"/>
    </source>
</evidence>
<keyword evidence="8" id="KW-1003">Cell membrane</keyword>
<comment type="similarity">
    <text evidence="8">Belongs to the 4Fe4S bacterial-type ferredoxin family. RnfC subfamily.</text>
</comment>
<dbReference type="GO" id="GO:0046872">
    <property type="term" value="F:metal ion binding"/>
    <property type="evidence" value="ECO:0007669"/>
    <property type="project" value="UniProtKB-KW"/>
</dbReference>
<dbReference type="RefSeq" id="WP_126842389.1">
    <property type="nucleotide sequence ID" value="NZ_PIQH01000009.1"/>
</dbReference>
<dbReference type="InterPro" id="IPR026902">
    <property type="entry name" value="RnfC_N"/>
</dbReference>
<evidence type="ECO:0000256" key="5">
    <source>
        <dbReference type="ARBA" id="ARBA00022982"/>
    </source>
</evidence>
<keyword evidence="7 8" id="KW-0411">Iron-sulfur</keyword>
<keyword evidence="2 8" id="KW-0004">4Fe-4S</keyword>
<accession>A0A432ZLH5</accession>
<keyword evidence="12" id="KW-1185">Reference proteome</keyword>
<feature type="domain" description="4Fe-4S ferredoxin-type" evidence="10">
    <location>
        <begin position="406"/>
        <end position="436"/>
    </location>
</feature>
<feature type="compositionally biased region" description="Basic and acidic residues" evidence="9">
    <location>
        <begin position="466"/>
        <end position="490"/>
    </location>
</feature>
<dbReference type="Pfam" id="PF13375">
    <property type="entry name" value="RnfC_N"/>
    <property type="match status" value="1"/>
</dbReference>
<comment type="subcellular location">
    <subcellularLocation>
        <location evidence="8">Cell inner membrane</location>
        <topology evidence="8">Peripheral membrane protein</topology>
    </subcellularLocation>
</comment>
<feature type="region of interest" description="Disordered" evidence="9">
    <location>
        <begin position="466"/>
        <end position="560"/>
    </location>
</feature>
<dbReference type="Pfam" id="PF10531">
    <property type="entry name" value="SLBB"/>
    <property type="match status" value="1"/>
</dbReference>
<evidence type="ECO:0000256" key="4">
    <source>
        <dbReference type="ARBA" id="ARBA00022737"/>
    </source>
</evidence>
<dbReference type="PROSITE" id="PS51379">
    <property type="entry name" value="4FE4S_FER_2"/>
    <property type="match status" value="2"/>
</dbReference>
<dbReference type="SUPFAM" id="SSF46548">
    <property type="entry name" value="alpha-helical ferredoxin"/>
    <property type="match status" value="1"/>
</dbReference>
<dbReference type="SUPFAM" id="SSF142019">
    <property type="entry name" value="Nqo1 FMN-binding domain-like"/>
    <property type="match status" value="1"/>
</dbReference>
<keyword evidence="8" id="KW-1278">Translocase</keyword>
<protein>
    <recommendedName>
        <fullName evidence="8">Ion-translocating oxidoreductase complex subunit C</fullName>
        <ecNumber evidence="8">7.-.-.-</ecNumber>
    </recommendedName>
    <alternativeName>
        <fullName evidence="8">Rnf electron transport complex subunit C</fullName>
    </alternativeName>
</protein>
<dbReference type="PANTHER" id="PTHR43034">
    <property type="entry name" value="ION-TRANSLOCATING OXIDOREDUCTASE COMPLEX SUBUNIT C"/>
    <property type="match status" value="1"/>
</dbReference>
<dbReference type="InterPro" id="IPR011538">
    <property type="entry name" value="Nuo51_FMN-bd"/>
</dbReference>
<dbReference type="EMBL" id="PIQH01000009">
    <property type="protein sequence ID" value="RUO78818.1"/>
    <property type="molecule type" value="Genomic_DNA"/>
</dbReference>
<dbReference type="Proteomes" id="UP000287996">
    <property type="component" value="Unassembled WGS sequence"/>
</dbReference>
<name>A0A432ZLH5_9GAMM</name>
<evidence type="ECO:0000256" key="6">
    <source>
        <dbReference type="ARBA" id="ARBA00023004"/>
    </source>
</evidence>
<evidence type="ECO:0000256" key="1">
    <source>
        <dbReference type="ARBA" id="ARBA00022448"/>
    </source>
</evidence>
<dbReference type="GO" id="GO:0051539">
    <property type="term" value="F:4 iron, 4 sulfur cluster binding"/>
    <property type="evidence" value="ECO:0007669"/>
    <property type="project" value="UniProtKB-KW"/>
</dbReference>
<evidence type="ECO:0000313" key="12">
    <source>
        <dbReference type="Proteomes" id="UP000287996"/>
    </source>
</evidence>
<dbReference type="Pfam" id="PF12838">
    <property type="entry name" value="Fer4_7"/>
    <property type="match status" value="1"/>
</dbReference>
<evidence type="ECO:0000313" key="11">
    <source>
        <dbReference type="EMBL" id="RUO78818.1"/>
    </source>
</evidence>
<dbReference type="InterPro" id="IPR019554">
    <property type="entry name" value="Soluble_ligand-bd"/>
</dbReference>
<dbReference type="InterPro" id="IPR017900">
    <property type="entry name" value="4Fe4S_Fe_S_CS"/>
</dbReference>
<dbReference type="AlphaFoldDB" id="A0A432ZLH5"/>
<dbReference type="InterPro" id="IPR010208">
    <property type="entry name" value="Ion_transpt_RnfC/RsxC"/>
</dbReference>
<dbReference type="NCBIfam" id="NF003454">
    <property type="entry name" value="PRK05035.1"/>
    <property type="match status" value="1"/>
</dbReference>
<feature type="binding site" evidence="8">
    <location>
        <position position="419"/>
    </location>
    <ligand>
        <name>[4Fe-4S] cluster</name>
        <dbReference type="ChEBI" id="CHEBI:49883"/>
        <label>2</label>
    </ligand>
</feature>
<keyword evidence="3 8" id="KW-0479">Metal-binding</keyword>
<dbReference type="Gene3D" id="3.30.70.20">
    <property type="match status" value="1"/>
</dbReference>
<evidence type="ECO:0000256" key="3">
    <source>
        <dbReference type="ARBA" id="ARBA00022723"/>
    </source>
</evidence>
<feature type="binding site" evidence="8">
    <location>
        <position position="422"/>
    </location>
    <ligand>
        <name>[4Fe-4S] cluster</name>
        <dbReference type="ChEBI" id="CHEBI:49883"/>
        <label>2</label>
    </ligand>
</feature>
<dbReference type="EC" id="7.-.-.-" evidence="8"/>
<comment type="caution">
    <text evidence="11">The sequence shown here is derived from an EMBL/GenBank/DDBJ whole genome shotgun (WGS) entry which is preliminary data.</text>
</comment>
<dbReference type="GO" id="GO:0005886">
    <property type="term" value="C:plasma membrane"/>
    <property type="evidence" value="ECO:0007669"/>
    <property type="project" value="UniProtKB-SubCell"/>
</dbReference>
<feature type="binding site" evidence="8">
    <location>
        <position position="426"/>
    </location>
    <ligand>
        <name>[4Fe-4S] cluster</name>
        <dbReference type="ChEBI" id="CHEBI:49883"/>
        <label>1</label>
    </ligand>
</feature>
<dbReference type="NCBIfam" id="TIGR01945">
    <property type="entry name" value="rnfC"/>
    <property type="match status" value="1"/>
</dbReference>
<keyword evidence="8" id="KW-0472">Membrane</keyword>
<evidence type="ECO:0000256" key="9">
    <source>
        <dbReference type="SAM" id="MobiDB-lite"/>
    </source>
</evidence>
<gene>
    <name evidence="8" type="primary">rnfC</name>
    <name evidence="11" type="ORF">CWI84_09640</name>
</gene>
<dbReference type="InterPro" id="IPR017896">
    <property type="entry name" value="4Fe4S_Fe-S-bd"/>
</dbReference>
<evidence type="ECO:0000256" key="8">
    <source>
        <dbReference type="HAMAP-Rule" id="MF_00461"/>
    </source>
</evidence>
<sequence length="560" mass="60899">MRGNISDIEAGVIWTFPGGIHPPERKQPASDKPLRRIALPQQLVLPLRQHIGQAGDLLVAEGDRVLKGQALTKPGLTNGLPVHAPTSATVIAIEPRATAHPSGLSELSIVLSPDGEERWIEKKPLADFRQHDRAELIATIKAAGIAGLGGAGFPTAQKLAQQKPLDYLIINGVECEPYICADDRLMREHAEEILTGVDILLHITGIEKALIAIEDNKPEAIQAMRDAIAERSQFALRIVPTKYPSGGEKQLIQLLTGRQVPSKGLPMDIGLLMQNVGTAFAVKRAIIDGEPLLERVVTLTGEALQQPGCVWALLGTPIAHLMEQAGFTPDNLPRVIMGGPMMGFTLPALDVPVVKTTNCLLAPTEKELPPTRQELACIRCGACADVCPASLQPQQLQWLAKAKDYDALEQQQLFDCIECGACAYVCPSEIPLVHYYRKAKAEIKNIAREKAKAEIARERFEARQQRLEREKEERLERHRKAAEARQKAKQEAQQSGAEDPVQAALERVKRKKAEAANAEAPATNDKPQKSAAVAAAIARAKAKKAKQQAADAADNEKDES</sequence>
<dbReference type="GO" id="GO:0009055">
    <property type="term" value="F:electron transfer activity"/>
    <property type="evidence" value="ECO:0007669"/>
    <property type="project" value="InterPro"/>
</dbReference>
<feature type="binding site" evidence="8">
    <location>
        <position position="387"/>
    </location>
    <ligand>
        <name>[4Fe-4S] cluster</name>
        <dbReference type="ChEBI" id="CHEBI:49883"/>
        <label>2</label>
    </ligand>
</feature>
<dbReference type="Pfam" id="PF01512">
    <property type="entry name" value="Complex1_51K"/>
    <property type="match status" value="1"/>
</dbReference>
<dbReference type="PROSITE" id="PS00198">
    <property type="entry name" value="4FE4S_FER_1"/>
    <property type="match status" value="1"/>
</dbReference>
<dbReference type="HAMAP" id="MF_00461">
    <property type="entry name" value="RsxC_RnfC"/>
    <property type="match status" value="1"/>
</dbReference>
<dbReference type="FunFam" id="3.30.70.20:FF:000044">
    <property type="entry name" value="Ion-translocating oxidoreductase complex subunit C"/>
    <property type="match status" value="1"/>
</dbReference>
<comment type="subunit">
    <text evidence="8">The complex is composed of six subunits: RnfA, RnfB, RnfC, RnfD, RnfE and RnfG.</text>
</comment>
<keyword evidence="6 8" id="KW-0408">Iron</keyword>
<dbReference type="InterPro" id="IPR037225">
    <property type="entry name" value="Nuo51_FMN-bd_sf"/>
</dbReference>
<comment type="cofactor">
    <cofactor evidence="8">
        <name>[4Fe-4S] cluster</name>
        <dbReference type="ChEBI" id="CHEBI:49883"/>
    </cofactor>
    <text evidence="8">Binds 2 [4Fe-4S] clusters per subunit.</text>
</comment>
<dbReference type="OrthoDB" id="9767754at2"/>
<feature type="binding site" evidence="8">
    <location>
        <position position="380"/>
    </location>
    <ligand>
        <name>[4Fe-4S] cluster</name>
        <dbReference type="ChEBI" id="CHEBI:49883"/>
        <label>1</label>
    </ligand>
</feature>
<dbReference type="Gene3D" id="3.40.50.11540">
    <property type="entry name" value="NADH-ubiquinone oxidoreductase 51kDa subunit"/>
    <property type="match status" value="1"/>
</dbReference>
<dbReference type="GO" id="GO:0022900">
    <property type="term" value="P:electron transport chain"/>
    <property type="evidence" value="ECO:0007669"/>
    <property type="project" value="UniProtKB-UniRule"/>
</dbReference>
<feature type="compositionally biased region" description="Low complexity" evidence="9">
    <location>
        <begin position="529"/>
        <end position="539"/>
    </location>
</feature>
<evidence type="ECO:0000259" key="10">
    <source>
        <dbReference type="PROSITE" id="PS51379"/>
    </source>
</evidence>
<organism evidence="11 12">
    <name type="scientific">Idiomarina tyrosinivorans</name>
    <dbReference type="NCBI Taxonomy" id="1445662"/>
    <lineage>
        <taxon>Bacteria</taxon>
        <taxon>Pseudomonadati</taxon>
        <taxon>Pseudomonadota</taxon>
        <taxon>Gammaproteobacteria</taxon>
        <taxon>Alteromonadales</taxon>
        <taxon>Idiomarinaceae</taxon>
        <taxon>Idiomarina</taxon>
    </lineage>
</organism>
<keyword evidence="8" id="KW-0997">Cell inner membrane</keyword>
<proteinExistence type="inferred from homology"/>